<comment type="caution">
    <text evidence="1">The sequence shown here is derived from an EMBL/GenBank/DDBJ whole genome shotgun (WGS) entry which is preliminary data.</text>
</comment>
<accession>A0A6A1V4J2</accession>
<proteinExistence type="predicted"/>
<reference evidence="1 2" key="1">
    <citation type="journal article" date="2019" name="Plant Biotechnol. J.">
        <title>The red bayberry genome and genetic basis of sex determination.</title>
        <authorList>
            <person name="Jia H.M."/>
            <person name="Jia H.J."/>
            <person name="Cai Q.L."/>
            <person name="Wang Y."/>
            <person name="Zhao H.B."/>
            <person name="Yang W.F."/>
            <person name="Wang G.Y."/>
            <person name="Li Y.H."/>
            <person name="Zhan D.L."/>
            <person name="Shen Y.T."/>
            <person name="Niu Q.F."/>
            <person name="Chang L."/>
            <person name="Qiu J."/>
            <person name="Zhao L."/>
            <person name="Xie H.B."/>
            <person name="Fu W.Y."/>
            <person name="Jin J."/>
            <person name="Li X.W."/>
            <person name="Jiao Y."/>
            <person name="Zhou C.C."/>
            <person name="Tu T."/>
            <person name="Chai C.Y."/>
            <person name="Gao J.L."/>
            <person name="Fan L.J."/>
            <person name="van de Weg E."/>
            <person name="Wang J.Y."/>
            <person name="Gao Z.S."/>
        </authorList>
    </citation>
    <scope>NUCLEOTIDE SEQUENCE [LARGE SCALE GENOMIC DNA]</scope>
    <source>
        <tissue evidence="1">Leaves</tissue>
    </source>
</reference>
<name>A0A6A1V4J2_9ROSI</name>
<organism evidence="1 2">
    <name type="scientific">Morella rubra</name>
    <name type="common">Chinese bayberry</name>
    <dbReference type="NCBI Taxonomy" id="262757"/>
    <lineage>
        <taxon>Eukaryota</taxon>
        <taxon>Viridiplantae</taxon>
        <taxon>Streptophyta</taxon>
        <taxon>Embryophyta</taxon>
        <taxon>Tracheophyta</taxon>
        <taxon>Spermatophyta</taxon>
        <taxon>Magnoliopsida</taxon>
        <taxon>eudicotyledons</taxon>
        <taxon>Gunneridae</taxon>
        <taxon>Pentapetalae</taxon>
        <taxon>rosids</taxon>
        <taxon>fabids</taxon>
        <taxon>Fagales</taxon>
        <taxon>Myricaceae</taxon>
        <taxon>Morella</taxon>
    </lineage>
</organism>
<protein>
    <submittedName>
        <fullName evidence="1">Uncharacterized protein</fullName>
    </submittedName>
</protein>
<evidence type="ECO:0000313" key="2">
    <source>
        <dbReference type="Proteomes" id="UP000516437"/>
    </source>
</evidence>
<dbReference type="Proteomes" id="UP000516437">
    <property type="component" value="Chromosome 7"/>
</dbReference>
<evidence type="ECO:0000313" key="1">
    <source>
        <dbReference type="EMBL" id="KAB1206767.1"/>
    </source>
</evidence>
<dbReference type="EMBL" id="RXIC02000025">
    <property type="protein sequence ID" value="KAB1206767.1"/>
    <property type="molecule type" value="Genomic_DNA"/>
</dbReference>
<sequence>MVWKFYSAILQATNLKESSMEVIVYNVQITFSLDELARFLGYERNLTAFPNLLLSDEDRPTKAEIFWTLLARIWLSWRAATCNTVVQGQPIDMASYIYQTVRVEAMKTDLQILLPYDVLLTQFLHAMLVPKSADEPKTLPLGSINKPTHEMVNDINSRLTALERKVENMDSEWKEVAAVQSILKGMAISVELLALTENFDANLLLSFEYTFSIELTHSSFNVGGKRLPCDSSVRAESTPSTLAVLGPSLRDRNELLSYHSQSSRHPNDIRIRHIRGSTRRIALLEARIGEKLTIHIPDGLRAVMTWHPQCSQVILVRSFDSMSHLKRRRSAINKENRAKLKIVHTSGVRSFQHARALLEKGEAV</sequence>
<gene>
    <name evidence="1" type="ORF">CJ030_MR7G013486</name>
</gene>
<keyword evidence="2" id="KW-1185">Reference proteome</keyword>
<dbReference type="AlphaFoldDB" id="A0A6A1V4J2"/>